<dbReference type="Proteomes" id="UP000887576">
    <property type="component" value="Unplaced"/>
</dbReference>
<evidence type="ECO:0000313" key="1">
    <source>
        <dbReference type="Proteomes" id="UP000887576"/>
    </source>
</evidence>
<organism evidence="1 2">
    <name type="scientific">Panagrolaimus sp. JU765</name>
    <dbReference type="NCBI Taxonomy" id="591449"/>
    <lineage>
        <taxon>Eukaryota</taxon>
        <taxon>Metazoa</taxon>
        <taxon>Ecdysozoa</taxon>
        <taxon>Nematoda</taxon>
        <taxon>Chromadorea</taxon>
        <taxon>Rhabditida</taxon>
        <taxon>Tylenchina</taxon>
        <taxon>Panagrolaimomorpha</taxon>
        <taxon>Panagrolaimoidea</taxon>
        <taxon>Panagrolaimidae</taxon>
        <taxon>Panagrolaimus</taxon>
    </lineage>
</organism>
<protein>
    <submittedName>
        <fullName evidence="2">PX domain-containing protein</fullName>
    </submittedName>
</protein>
<reference evidence="2" key="1">
    <citation type="submission" date="2022-11" db="UniProtKB">
        <authorList>
            <consortium name="WormBaseParasite"/>
        </authorList>
    </citation>
    <scope>IDENTIFICATION</scope>
</reference>
<name>A0AC34PU78_9BILA</name>
<sequence>MLAEYETDDNDHSDPLTSQLNQNSDKNGTDTNKDVKPQPKTDDLVEQSLDDDPKNLNNENLYRNNRTESVSVDVNLDGFLNVDISDALSERDKVKYTVHTKTNLPAFLKHEMSVVREHEEFIWLHNCLEDNEDYAGFIIPPAPPKPDFDASREKLQKLGEGEATMTKEEFQKMKQELEQEYLATFKKTVAMHEVFLCRLAAHPVFRNDTNFRVFLEYESDLSVRGRNKKETVGSFFKKLTSSADEMLLSGQKDVDEFFEREKNYMVEYHTHIKDAATKAERVCKLRKGISDNYGKVSQNFEKCAQLEGLGGDKEFGRFVMKAADALEKLKKTEARVATDEELKEADTLRYFTRETGAAKSLLYRRMRCLANYEASNKNLERARARNKDIPKAETEQKEACDKFEEITQLSKKELVELKKRRVEAFKKNLNDLVDFEIRHSKAKLSLLQSNFKPSIIPTKLLFIGLCSSVHVCSILTLYILPSRIECCNAIGFDGNPE</sequence>
<dbReference type="WBParaSite" id="JU765_v2.g10003.t1">
    <property type="protein sequence ID" value="JU765_v2.g10003.t1"/>
    <property type="gene ID" value="JU765_v2.g10003"/>
</dbReference>
<proteinExistence type="predicted"/>
<evidence type="ECO:0000313" key="2">
    <source>
        <dbReference type="WBParaSite" id="JU765_v2.g10003.t1"/>
    </source>
</evidence>
<accession>A0AC34PU78</accession>